<evidence type="ECO:0000313" key="2">
    <source>
        <dbReference type="EMBL" id="ANU06847.1"/>
    </source>
</evidence>
<accession>A0A1C7D5W4</accession>
<dbReference type="AlphaFoldDB" id="A0A1C7D5W4"/>
<keyword evidence="1" id="KW-1133">Transmembrane helix</keyword>
<dbReference type="OrthoDB" id="7391122at2"/>
<dbReference type="KEGG" id="anh:A6F65_00524"/>
<dbReference type="Proteomes" id="UP000092698">
    <property type="component" value="Chromosome"/>
</dbReference>
<keyword evidence="3" id="KW-1185">Reference proteome</keyword>
<feature type="transmembrane region" description="Helical" evidence="1">
    <location>
        <begin position="41"/>
        <end position="60"/>
    </location>
</feature>
<protein>
    <submittedName>
        <fullName evidence="2">Uncharacterized protein</fullName>
    </submittedName>
</protein>
<feature type="transmembrane region" description="Helical" evidence="1">
    <location>
        <begin position="16"/>
        <end position="35"/>
    </location>
</feature>
<keyword evidence="1" id="KW-0812">Transmembrane</keyword>
<sequence length="196" mass="22157">MTAPKPFKARYSVPKMLGWVALTTVLVAFCVFIAIDAPGIVGLAGAVGAAVFAIPLAIFLRKLFDRRVQLQIADNTFFLRPHSDKRISLRSIKNFRILDGRIIFLFYKPSKYPIEKPLRRLIYRMNGAQARQFFGDAWMWTSQYDCTAAEIMDGVNAHIELTEFEKDMLERKKVMLAGLDAEAELPAAEESPSPRT</sequence>
<evidence type="ECO:0000313" key="3">
    <source>
        <dbReference type="Proteomes" id="UP000092698"/>
    </source>
</evidence>
<dbReference type="STRING" id="645517.A6F65_00524"/>
<reference evidence="2 3" key="1">
    <citation type="submission" date="2016-07" db="EMBL/GenBank/DDBJ databases">
        <title>Complete genome sequence of Altererythrobacter namhicola JCM 16345T, containing esterase-encoding genes.</title>
        <authorList>
            <person name="Cheng H."/>
            <person name="Wu Y.-H."/>
            <person name="Jian S.-L."/>
            <person name="Huo Y.-Y."/>
            <person name="Wang C.-S."/>
            <person name="Xu X.-W."/>
        </authorList>
    </citation>
    <scope>NUCLEOTIDE SEQUENCE [LARGE SCALE GENOMIC DNA]</scope>
    <source>
        <strain evidence="2 3">JCM 16345</strain>
    </source>
</reference>
<proteinExistence type="predicted"/>
<dbReference type="EMBL" id="CP016545">
    <property type="protein sequence ID" value="ANU06847.1"/>
    <property type="molecule type" value="Genomic_DNA"/>
</dbReference>
<organism evidence="2 3">
    <name type="scientific">Paraurantiacibacter namhicola</name>
    <dbReference type="NCBI Taxonomy" id="645517"/>
    <lineage>
        <taxon>Bacteria</taxon>
        <taxon>Pseudomonadati</taxon>
        <taxon>Pseudomonadota</taxon>
        <taxon>Alphaproteobacteria</taxon>
        <taxon>Sphingomonadales</taxon>
        <taxon>Erythrobacteraceae</taxon>
        <taxon>Paraurantiacibacter</taxon>
    </lineage>
</organism>
<keyword evidence="1" id="KW-0472">Membrane</keyword>
<name>A0A1C7D5W4_9SPHN</name>
<dbReference type="RefSeq" id="WP_067785639.1">
    <property type="nucleotide sequence ID" value="NZ_CP016545.1"/>
</dbReference>
<gene>
    <name evidence="2" type="ORF">A6F65_00524</name>
</gene>
<evidence type="ECO:0000256" key="1">
    <source>
        <dbReference type="SAM" id="Phobius"/>
    </source>
</evidence>